<name>A0ABR4BYB7_9HELO</name>
<keyword evidence="3" id="KW-1185">Reference proteome</keyword>
<evidence type="ECO:0000313" key="2">
    <source>
        <dbReference type="EMBL" id="KAL2062664.1"/>
    </source>
</evidence>
<dbReference type="EMBL" id="JAZHXI010000016">
    <property type="protein sequence ID" value="KAL2062664.1"/>
    <property type="molecule type" value="Genomic_DNA"/>
</dbReference>
<feature type="compositionally biased region" description="Basic and acidic residues" evidence="1">
    <location>
        <begin position="67"/>
        <end position="77"/>
    </location>
</feature>
<gene>
    <name evidence="2" type="ORF">VTL71DRAFT_5736</name>
</gene>
<feature type="compositionally biased region" description="Basic and acidic residues" evidence="1">
    <location>
        <begin position="88"/>
        <end position="120"/>
    </location>
</feature>
<reference evidence="2 3" key="1">
    <citation type="journal article" date="2024" name="Commun. Biol.">
        <title>Comparative genomic analysis of thermophilic fungi reveals convergent evolutionary adaptations and gene losses.</title>
        <authorList>
            <person name="Steindorff A.S."/>
            <person name="Aguilar-Pontes M.V."/>
            <person name="Robinson A.J."/>
            <person name="Andreopoulos B."/>
            <person name="LaButti K."/>
            <person name="Kuo A."/>
            <person name="Mondo S."/>
            <person name="Riley R."/>
            <person name="Otillar R."/>
            <person name="Haridas S."/>
            <person name="Lipzen A."/>
            <person name="Grimwood J."/>
            <person name="Schmutz J."/>
            <person name="Clum A."/>
            <person name="Reid I.D."/>
            <person name="Moisan M.C."/>
            <person name="Butler G."/>
            <person name="Nguyen T.T.M."/>
            <person name="Dewar K."/>
            <person name="Conant G."/>
            <person name="Drula E."/>
            <person name="Henrissat B."/>
            <person name="Hansel C."/>
            <person name="Singer S."/>
            <person name="Hutchinson M.I."/>
            <person name="de Vries R.P."/>
            <person name="Natvig D.O."/>
            <person name="Powell A.J."/>
            <person name="Tsang A."/>
            <person name="Grigoriev I.V."/>
        </authorList>
    </citation>
    <scope>NUCLEOTIDE SEQUENCE [LARGE SCALE GENOMIC DNA]</scope>
    <source>
        <strain evidence="2 3">CBS 494.80</strain>
    </source>
</reference>
<dbReference type="Proteomes" id="UP001595075">
    <property type="component" value="Unassembled WGS sequence"/>
</dbReference>
<accession>A0ABR4BYB7</accession>
<evidence type="ECO:0000256" key="1">
    <source>
        <dbReference type="SAM" id="MobiDB-lite"/>
    </source>
</evidence>
<feature type="compositionally biased region" description="Basic and acidic residues" evidence="1">
    <location>
        <begin position="27"/>
        <end position="38"/>
    </location>
</feature>
<feature type="region of interest" description="Disordered" evidence="1">
    <location>
        <begin position="1"/>
        <end position="141"/>
    </location>
</feature>
<organism evidence="2 3">
    <name type="scientific">Oculimacula yallundae</name>
    <dbReference type="NCBI Taxonomy" id="86028"/>
    <lineage>
        <taxon>Eukaryota</taxon>
        <taxon>Fungi</taxon>
        <taxon>Dikarya</taxon>
        <taxon>Ascomycota</taxon>
        <taxon>Pezizomycotina</taxon>
        <taxon>Leotiomycetes</taxon>
        <taxon>Helotiales</taxon>
        <taxon>Ploettnerulaceae</taxon>
        <taxon>Oculimacula</taxon>
    </lineage>
</organism>
<proteinExistence type="predicted"/>
<comment type="caution">
    <text evidence="2">The sequence shown here is derived from an EMBL/GenBank/DDBJ whole genome shotgun (WGS) entry which is preliminary data.</text>
</comment>
<sequence>MESSSDKPQVAAKETPKPQGKQKKQTRRETPDECDKRPSSPKRSSPWNTKFDSESEFTPPGSASKFFKTEPELRKADSGACNKTKAQKQKEKFARHDQRRAQKEARAELDRERQQEEAAQARRKQRKSTHPSFVQSSTDKSEYDALHRARHFRNAFPTPESSGFCPRTQCIRADSFVCCHHDLERFLRSGGEFSEAWLKKERLLWHPDKFVGKGNGVTFAADMFKMIQRIIEGFS</sequence>
<evidence type="ECO:0000313" key="3">
    <source>
        <dbReference type="Proteomes" id="UP001595075"/>
    </source>
</evidence>
<protein>
    <submittedName>
        <fullName evidence="2">Uncharacterized protein</fullName>
    </submittedName>
</protein>